<organism evidence="3 4">
    <name type="scientific">Periweissella fabaria</name>
    <dbReference type="NCBI Taxonomy" id="546157"/>
    <lineage>
        <taxon>Bacteria</taxon>
        <taxon>Bacillati</taxon>
        <taxon>Bacillota</taxon>
        <taxon>Bacilli</taxon>
        <taxon>Lactobacillales</taxon>
        <taxon>Lactobacillaceae</taxon>
        <taxon>Periweissella</taxon>
    </lineage>
</organism>
<keyword evidence="2" id="KW-0812">Transmembrane</keyword>
<proteinExistence type="inferred from homology"/>
<keyword evidence="4" id="KW-1185">Reference proteome</keyword>
<feature type="transmembrane region" description="Helical" evidence="2">
    <location>
        <begin position="98"/>
        <end position="119"/>
    </location>
</feature>
<comment type="similarity">
    <text evidence="1">Belongs to the SecY/SEC61-alpha family.</text>
</comment>
<dbReference type="PANTHER" id="PTHR10906">
    <property type="entry name" value="SECY/SEC61-ALPHA FAMILY MEMBER"/>
    <property type="match status" value="1"/>
</dbReference>
<accession>A0ABN8BH11</accession>
<dbReference type="PRINTS" id="PR00303">
    <property type="entry name" value="SECYTRNLCASE"/>
</dbReference>
<evidence type="ECO:0000313" key="4">
    <source>
        <dbReference type="Proteomes" id="UP000789707"/>
    </source>
</evidence>
<evidence type="ECO:0000313" key="3">
    <source>
        <dbReference type="EMBL" id="CAH0416298.1"/>
    </source>
</evidence>
<name>A0ABN8BH11_9LACO</name>
<feature type="transmembrane region" description="Helical" evidence="2">
    <location>
        <begin position="367"/>
        <end position="385"/>
    </location>
</feature>
<protein>
    <submittedName>
        <fullName evidence="3">Protein translocase subunit SecY</fullName>
    </submittedName>
</protein>
<dbReference type="EMBL" id="CAKKNS010000001">
    <property type="protein sequence ID" value="CAH0416298.1"/>
    <property type="molecule type" value="Genomic_DNA"/>
</dbReference>
<feature type="transmembrane region" description="Helical" evidence="2">
    <location>
        <begin position="195"/>
        <end position="212"/>
    </location>
</feature>
<reference evidence="3 4" key="1">
    <citation type="submission" date="2021-11" db="EMBL/GenBank/DDBJ databases">
        <authorList>
            <person name="Depoorter E."/>
        </authorList>
    </citation>
    <scope>NUCLEOTIDE SEQUENCE [LARGE SCALE GENOMIC DNA]</scope>
    <source>
        <strain evidence="3 4">LMG 24289</strain>
    </source>
</reference>
<dbReference type="InterPro" id="IPR023201">
    <property type="entry name" value="SecY_dom_sf"/>
</dbReference>
<dbReference type="PIRSF" id="PIRSF004557">
    <property type="entry name" value="SecY"/>
    <property type="match status" value="1"/>
</dbReference>
<dbReference type="RefSeq" id="WP_230096355.1">
    <property type="nucleotide sequence ID" value="NZ_CAKKNS010000001.1"/>
</dbReference>
<keyword evidence="2" id="KW-1133">Transmembrane helix</keyword>
<dbReference type="Gene3D" id="1.10.3370.10">
    <property type="entry name" value="SecY subunit domain"/>
    <property type="match status" value="1"/>
</dbReference>
<feature type="transmembrane region" description="Helical" evidence="2">
    <location>
        <begin position="57"/>
        <end position="77"/>
    </location>
</feature>
<dbReference type="SUPFAM" id="SSF103491">
    <property type="entry name" value="Preprotein translocase SecY subunit"/>
    <property type="match status" value="1"/>
</dbReference>
<sequence>MKKNELLNKCLYTFFILVIFTIGKNILLPGVDPNQFDSSYESNFSAYVVSLVTGGNISLPTIFALGIGPYMTSLMIWQLVPLIDKDFNKRMSEKKRGIYQKILTLIFACFQGFFAFQTMTAQFPAGNILTWRIQIVNVAVLIAGAMFITWLADMNVQKGLGGATILIIPGLLFSLPEVLHNFSGRQMHVSFTTGLIGWVIVLFLAWLGVFLNRSELRINIQRTGLDNDFANSYIPIKVLPAGSMPLMFALTIFTIPQYLIMQKFQYSDPTLITKFVSFSTWQGILIYTMLMVLLGVCFAYVNVRPSDIAKDLKESGDYVLGYLPGDVTEQLLNKHLLFMTAIGNLFFILITIVPLIIGLWFPVVRPLSFLMSSVIILVTIIDNFIEEFRTIWDRRHYSIFKL</sequence>
<gene>
    <name evidence="3" type="primary">secY_1</name>
    <name evidence="3" type="ORF">WFA24289_00597</name>
</gene>
<dbReference type="Pfam" id="PF00344">
    <property type="entry name" value="SecY"/>
    <property type="match status" value="1"/>
</dbReference>
<evidence type="ECO:0000256" key="2">
    <source>
        <dbReference type="SAM" id="Phobius"/>
    </source>
</evidence>
<evidence type="ECO:0000256" key="1">
    <source>
        <dbReference type="RuleBase" id="RU004349"/>
    </source>
</evidence>
<comment type="caution">
    <text evidence="3">The sequence shown here is derived from an EMBL/GenBank/DDBJ whole genome shotgun (WGS) entry which is preliminary data.</text>
</comment>
<keyword evidence="2" id="KW-0472">Membrane</keyword>
<feature type="transmembrane region" description="Helical" evidence="2">
    <location>
        <begin position="336"/>
        <end position="361"/>
    </location>
</feature>
<feature type="transmembrane region" description="Helical" evidence="2">
    <location>
        <begin position="159"/>
        <end position="175"/>
    </location>
</feature>
<feature type="transmembrane region" description="Helical" evidence="2">
    <location>
        <begin position="280"/>
        <end position="303"/>
    </location>
</feature>
<feature type="transmembrane region" description="Helical" evidence="2">
    <location>
        <begin position="131"/>
        <end position="152"/>
    </location>
</feature>
<feature type="transmembrane region" description="Helical" evidence="2">
    <location>
        <begin position="238"/>
        <end position="260"/>
    </location>
</feature>
<dbReference type="InterPro" id="IPR002208">
    <property type="entry name" value="SecY/SEC61-alpha"/>
</dbReference>
<feature type="transmembrane region" description="Helical" evidence="2">
    <location>
        <begin position="12"/>
        <end position="31"/>
    </location>
</feature>
<dbReference type="Proteomes" id="UP000789707">
    <property type="component" value="Unassembled WGS sequence"/>
</dbReference>